<evidence type="ECO:0000256" key="1">
    <source>
        <dbReference type="SAM" id="MobiDB-lite"/>
    </source>
</evidence>
<name>A0A5N0T7J9_9GAMM</name>
<dbReference type="PANTHER" id="PTHR38109:SF1">
    <property type="entry name" value="PROTEIN YCGL"/>
    <property type="match status" value="1"/>
</dbReference>
<dbReference type="EMBL" id="VYXP01000011">
    <property type="protein sequence ID" value="KAA9129796.1"/>
    <property type="molecule type" value="Genomic_DNA"/>
</dbReference>
<dbReference type="InterPro" id="IPR038068">
    <property type="entry name" value="YcgL-like_sf"/>
</dbReference>
<evidence type="ECO:0000313" key="4">
    <source>
        <dbReference type="Proteomes" id="UP000325372"/>
    </source>
</evidence>
<dbReference type="RefSeq" id="WP_150865197.1">
    <property type="nucleotide sequence ID" value="NZ_VYXP01000011.1"/>
</dbReference>
<proteinExistence type="predicted"/>
<evidence type="ECO:0000259" key="2">
    <source>
        <dbReference type="PROSITE" id="PS51648"/>
    </source>
</evidence>
<comment type="caution">
    <text evidence="3">The sequence shown here is derived from an EMBL/GenBank/DDBJ whole genome shotgun (WGS) entry which is preliminary data.</text>
</comment>
<sequence>MKCTVFKSTRRDYTYLYLRDDLELEDIPEELRQLLGDTAEIMTLELSADRPLAQENVESVIANLETEGYHLQLPPKDDPSGWLDLPSAKETK</sequence>
<organism evidence="3 4">
    <name type="scientific">Marinihelvus fidelis</name>
    <dbReference type="NCBI Taxonomy" id="2613842"/>
    <lineage>
        <taxon>Bacteria</taxon>
        <taxon>Pseudomonadati</taxon>
        <taxon>Pseudomonadota</taxon>
        <taxon>Gammaproteobacteria</taxon>
        <taxon>Chromatiales</taxon>
        <taxon>Wenzhouxiangellaceae</taxon>
        <taxon>Marinihelvus</taxon>
    </lineage>
</organism>
<dbReference type="PANTHER" id="PTHR38109">
    <property type="entry name" value="PROTEIN YCGL"/>
    <property type="match status" value="1"/>
</dbReference>
<protein>
    <submittedName>
        <fullName evidence="3">YcgL domain-containing protein</fullName>
    </submittedName>
</protein>
<dbReference type="Proteomes" id="UP000325372">
    <property type="component" value="Unassembled WGS sequence"/>
</dbReference>
<gene>
    <name evidence="3" type="ORF">F3N42_14175</name>
</gene>
<dbReference type="Gene3D" id="3.10.510.20">
    <property type="entry name" value="YcgL domain"/>
    <property type="match status" value="1"/>
</dbReference>
<feature type="domain" description="YcgL" evidence="2">
    <location>
        <begin position="1"/>
        <end position="87"/>
    </location>
</feature>
<dbReference type="Pfam" id="PF05166">
    <property type="entry name" value="YcgL"/>
    <property type="match status" value="1"/>
</dbReference>
<dbReference type="InterPro" id="IPR027354">
    <property type="entry name" value="YcgL_dom"/>
</dbReference>
<dbReference type="PROSITE" id="PS51648">
    <property type="entry name" value="YCGL"/>
    <property type="match status" value="1"/>
</dbReference>
<reference evidence="3 4" key="1">
    <citation type="submission" date="2019-09" db="EMBL/GenBank/DDBJ databases">
        <title>Wenzhouxiangella sp. Genome sequencing and assembly.</title>
        <authorList>
            <person name="Zhang R."/>
        </authorList>
    </citation>
    <scope>NUCLEOTIDE SEQUENCE [LARGE SCALE GENOMIC DNA]</scope>
    <source>
        <strain evidence="3 4">W260</strain>
    </source>
</reference>
<accession>A0A5N0T7J9</accession>
<feature type="region of interest" description="Disordered" evidence="1">
    <location>
        <begin position="69"/>
        <end position="92"/>
    </location>
</feature>
<dbReference type="AlphaFoldDB" id="A0A5N0T7J9"/>
<keyword evidence="4" id="KW-1185">Reference proteome</keyword>
<evidence type="ECO:0000313" key="3">
    <source>
        <dbReference type="EMBL" id="KAA9129796.1"/>
    </source>
</evidence>
<dbReference type="SUPFAM" id="SSF160191">
    <property type="entry name" value="YcgL-like"/>
    <property type="match status" value="1"/>
</dbReference>